<comment type="subcellular location">
    <subcellularLocation>
        <location evidence="1">Nucleus</location>
    </subcellularLocation>
</comment>
<feature type="repeat" description="WD" evidence="5">
    <location>
        <begin position="141"/>
        <end position="183"/>
    </location>
</feature>
<dbReference type="GO" id="GO:0005730">
    <property type="term" value="C:nucleolus"/>
    <property type="evidence" value="ECO:0007669"/>
    <property type="project" value="TreeGrafter"/>
</dbReference>
<keyword evidence="4" id="KW-0539">Nucleus</keyword>
<keyword evidence="2 5" id="KW-0853">WD repeat</keyword>
<name>G0UA23_TRYVY</name>
<keyword evidence="3" id="KW-0677">Repeat</keyword>
<dbReference type="PANTHER" id="PTHR19848:SF0">
    <property type="entry name" value="NOTCHLESS PROTEIN HOMOLOG 1"/>
    <property type="match status" value="1"/>
</dbReference>
<accession>G0UA23</accession>
<dbReference type="InterPro" id="IPR015943">
    <property type="entry name" value="WD40/YVTN_repeat-like_dom_sf"/>
</dbReference>
<sequence length="867" mass="96127">MLTSCNVRVVSTPFAINGLECYEGTWSVNTPHVVTKSTKSDTKNLAGNRGIRDLSRKKQTDKAEESHILLASMHRRGKLIVWDADTMDVVGVCEHHGSSVVQCVVTPTYIYVRLESDGDFEDKEASVFVWHTKTLKLYQRIVAHDSRVTSIAVSDTNDSCFATACVEQTVHIWDLEKSYSTPMRKISVSSNPFVSLYFHGVVFASFQGCPFVLWDAETGEEVFRVKEGAAGVSLVRWLHDPKRVTNRSKVQKSPSLLVGLNDGFIRIWEMNMSDKMALTYKWGHKVHQSHMCDLCGDDEVVLSCSPIDGAFLSLTSSTKVTLLFSYGVRVGVLETSSKNAVLGAEDGTIVVLNYAEFASGTGIPFEVATFRPHTSGVTGIFIQLHDNQNLDRLICSGADGSLIFLDYSKSRGGRWLRNVPYQALDNIRSANSLILPSENGQMELVNSQSLTATSKEPLLSGPVTVSVVRWIESRKKLLLGCGEGLLAIYMCRFNEGSKPSFHKVEERRLVPYVPLRVNISESGGDLGVVCLRKAPAQCEGAFLVINVENADLMFPMQTIPGIFPIRASLVPVPRSEEFDYTVILQLRDGAMIQYAGNSMKKSPAVVLRNLVQPYLMEVLAMERSGLAILPPPYVLCLHSTGRDIPVIKIIYAERSRLRQITFNATTREVANATEFTKREPSAGQSEEHQLEVVNLHDIGQNEMGLAVVRDSPYVDIVSYTGIYMHRIWYGGDVLNYQVAGRRRRRSISFPLDQHSLSNSKVLAPHSSCAACNVAFCPEARYLAIGYRDGLVQLFDTTQCVIFARFSMHNSMVASLYAFQNVVVSLTVDGCCFGGVVSNRVMFGDELDSFCSLPSVKTLMRPFDQGVR</sequence>
<feature type="region of interest" description="Disordered" evidence="6">
    <location>
        <begin position="39"/>
        <end position="59"/>
    </location>
</feature>
<evidence type="ECO:0000256" key="2">
    <source>
        <dbReference type="ARBA" id="ARBA00022574"/>
    </source>
</evidence>
<evidence type="ECO:0000256" key="1">
    <source>
        <dbReference type="ARBA" id="ARBA00004123"/>
    </source>
</evidence>
<dbReference type="InterPro" id="IPR001680">
    <property type="entry name" value="WD40_rpt"/>
</dbReference>
<dbReference type="OMA" id="ETHIFCE"/>
<dbReference type="InterPro" id="IPR036322">
    <property type="entry name" value="WD40_repeat_dom_sf"/>
</dbReference>
<proteinExistence type="predicted"/>
<evidence type="ECO:0000256" key="3">
    <source>
        <dbReference type="ARBA" id="ARBA00022737"/>
    </source>
</evidence>
<dbReference type="AlphaFoldDB" id="G0UA23"/>
<dbReference type="PROSITE" id="PS50082">
    <property type="entry name" value="WD_REPEATS_2"/>
    <property type="match status" value="1"/>
</dbReference>
<dbReference type="Pfam" id="PF00400">
    <property type="entry name" value="WD40"/>
    <property type="match status" value="1"/>
</dbReference>
<feature type="compositionally biased region" description="Basic and acidic residues" evidence="6">
    <location>
        <begin position="50"/>
        <end position="59"/>
    </location>
</feature>
<dbReference type="SMART" id="SM00320">
    <property type="entry name" value="WD40"/>
    <property type="match status" value="4"/>
</dbReference>
<dbReference type="PANTHER" id="PTHR19848">
    <property type="entry name" value="WD40 REPEAT PROTEIN"/>
    <property type="match status" value="1"/>
</dbReference>
<evidence type="ECO:0000256" key="4">
    <source>
        <dbReference type="ARBA" id="ARBA00023242"/>
    </source>
</evidence>
<dbReference type="GO" id="GO:0000027">
    <property type="term" value="P:ribosomal large subunit assembly"/>
    <property type="evidence" value="ECO:0007669"/>
    <property type="project" value="TreeGrafter"/>
</dbReference>
<evidence type="ECO:0000256" key="5">
    <source>
        <dbReference type="PROSITE-ProRule" id="PRU00221"/>
    </source>
</evidence>
<dbReference type="InterPro" id="IPR011047">
    <property type="entry name" value="Quinoprotein_ADH-like_sf"/>
</dbReference>
<reference evidence="7" key="1">
    <citation type="journal article" date="2012" name="Proc. Natl. Acad. Sci. U.S.A.">
        <title>Antigenic diversity is generated by distinct evolutionary mechanisms in African trypanosome species.</title>
        <authorList>
            <person name="Jackson A.P."/>
            <person name="Berry A."/>
            <person name="Aslett M."/>
            <person name="Allison H.C."/>
            <person name="Burton P."/>
            <person name="Vavrova-Anderson J."/>
            <person name="Brown R."/>
            <person name="Browne H."/>
            <person name="Corton N."/>
            <person name="Hauser H."/>
            <person name="Gamble J."/>
            <person name="Gilderthorp R."/>
            <person name="Marcello L."/>
            <person name="McQuillan J."/>
            <person name="Otto T.D."/>
            <person name="Quail M.A."/>
            <person name="Sanders M.J."/>
            <person name="van Tonder A."/>
            <person name="Ginger M.L."/>
            <person name="Field M.C."/>
            <person name="Barry J.D."/>
            <person name="Hertz-Fowler C."/>
            <person name="Berriman M."/>
        </authorList>
    </citation>
    <scope>NUCLEOTIDE SEQUENCE</scope>
    <source>
        <strain evidence="7">Y486</strain>
    </source>
</reference>
<organism evidence="7">
    <name type="scientific">Trypanosoma vivax (strain Y486)</name>
    <dbReference type="NCBI Taxonomy" id="1055687"/>
    <lineage>
        <taxon>Eukaryota</taxon>
        <taxon>Discoba</taxon>
        <taxon>Euglenozoa</taxon>
        <taxon>Kinetoplastea</taxon>
        <taxon>Metakinetoplastina</taxon>
        <taxon>Trypanosomatida</taxon>
        <taxon>Trypanosomatidae</taxon>
        <taxon>Trypanosoma</taxon>
        <taxon>Duttonella</taxon>
    </lineage>
</organism>
<dbReference type="SUPFAM" id="SSF50978">
    <property type="entry name" value="WD40 repeat-like"/>
    <property type="match status" value="1"/>
</dbReference>
<dbReference type="Gene3D" id="2.130.10.10">
    <property type="entry name" value="YVTN repeat-like/Quinoprotein amine dehydrogenase"/>
    <property type="match status" value="3"/>
</dbReference>
<protein>
    <submittedName>
        <fullName evidence="7">Uncharacterized protein</fullName>
    </submittedName>
</protein>
<dbReference type="SUPFAM" id="SSF50998">
    <property type="entry name" value="Quinoprotein alcohol dehydrogenase-like"/>
    <property type="match status" value="1"/>
</dbReference>
<gene>
    <name evidence="7" type="ORF">TVY486_1101390</name>
</gene>
<evidence type="ECO:0000313" key="7">
    <source>
        <dbReference type="EMBL" id="CCC52654.1"/>
    </source>
</evidence>
<evidence type="ECO:0000256" key="6">
    <source>
        <dbReference type="SAM" id="MobiDB-lite"/>
    </source>
</evidence>
<dbReference type="EMBL" id="HE573027">
    <property type="protein sequence ID" value="CCC52654.1"/>
    <property type="molecule type" value="Genomic_DNA"/>
</dbReference>
<dbReference type="VEuPathDB" id="TriTrypDB:TvY486_1101390"/>